<accession>A0A7K1FTQ4</accession>
<dbReference type="InterPro" id="IPR011032">
    <property type="entry name" value="GroES-like_sf"/>
</dbReference>
<dbReference type="Pfam" id="PF08240">
    <property type="entry name" value="ADH_N"/>
    <property type="match status" value="1"/>
</dbReference>
<sequence length="344" mass="36181">MRAAQITAFGGPEVFSVTDVPTPEVAPGEVLVRLRAAGLNRADIVIREGRFPEAPPPPMTLGVEGAGEVVEIGDGVDGFLPGDRVVINPMKFCGHCERCLRGQDSECLSLQVVGEHFDGTYAEFISLPARLLIPAPERLGFEQLAVGVVPYMTAWHMLKTRGQVAAGETVLVVGAGSGVAGAAIQVAKALGATVIATTSSARKEEQARALGADEVVNYRTRPDFDVAVKELTGGRGADLVHDSVGAATLQKSIDAAAHGGRLVGMGSHTGRSVELDLWSIYRREITVLGCHTSNRAEIAEFLPLLADGSITPVIDSVYPLESAVEAQARLDAPERFGKVVLSIG</sequence>
<dbReference type="Proteomes" id="UP000460221">
    <property type="component" value="Unassembled WGS sequence"/>
</dbReference>
<evidence type="ECO:0000313" key="3">
    <source>
        <dbReference type="EMBL" id="MTD16184.1"/>
    </source>
</evidence>
<dbReference type="SUPFAM" id="SSF51735">
    <property type="entry name" value="NAD(P)-binding Rossmann-fold domains"/>
    <property type="match status" value="1"/>
</dbReference>
<evidence type="ECO:0000313" key="4">
    <source>
        <dbReference type="Proteomes" id="UP000460221"/>
    </source>
</evidence>
<dbReference type="PANTHER" id="PTHR44154">
    <property type="entry name" value="QUINONE OXIDOREDUCTASE"/>
    <property type="match status" value="1"/>
</dbReference>
<dbReference type="InterPro" id="IPR036291">
    <property type="entry name" value="NAD(P)-bd_dom_sf"/>
</dbReference>
<dbReference type="PANTHER" id="PTHR44154:SF1">
    <property type="entry name" value="QUINONE OXIDOREDUCTASE"/>
    <property type="match status" value="1"/>
</dbReference>
<evidence type="ECO:0000259" key="2">
    <source>
        <dbReference type="SMART" id="SM00829"/>
    </source>
</evidence>
<dbReference type="Gene3D" id="3.90.180.10">
    <property type="entry name" value="Medium-chain alcohol dehydrogenases, catalytic domain"/>
    <property type="match status" value="1"/>
</dbReference>
<dbReference type="InterPro" id="IPR020843">
    <property type="entry name" value="ER"/>
</dbReference>
<dbReference type="SMART" id="SM00829">
    <property type="entry name" value="PKS_ER"/>
    <property type="match status" value="1"/>
</dbReference>
<comment type="caution">
    <text evidence="3">The sequence shown here is derived from an EMBL/GenBank/DDBJ whole genome shotgun (WGS) entry which is preliminary data.</text>
</comment>
<dbReference type="InterPro" id="IPR051603">
    <property type="entry name" value="Zinc-ADH_QOR/CCCR"/>
</dbReference>
<dbReference type="SUPFAM" id="SSF50129">
    <property type="entry name" value="GroES-like"/>
    <property type="match status" value="1"/>
</dbReference>
<gene>
    <name evidence="3" type="ORF">GIS00_19780</name>
</gene>
<keyword evidence="4" id="KW-1185">Reference proteome</keyword>
<feature type="domain" description="Enoyl reductase (ER)" evidence="2">
    <location>
        <begin position="10"/>
        <end position="341"/>
    </location>
</feature>
<name>A0A7K1FTQ4_9ACTN</name>
<protein>
    <submittedName>
        <fullName evidence="3">Zinc-binding dehydrogenase</fullName>
    </submittedName>
</protein>
<evidence type="ECO:0000256" key="1">
    <source>
        <dbReference type="ARBA" id="ARBA00022857"/>
    </source>
</evidence>
<proteinExistence type="predicted"/>
<dbReference type="InterPro" id="IPR013149">
    <property type="entry name" value="ADH-like_C"/>
</dbReference>
<dbReference type="EMBL" id="WLYK01000008">
    <property type="protein sequence ID" value="MTD16184.1"/>
    <property type="molecule type" value="Genomic_DNA"/>
</dbReference>
<dbReference type="Pfam" id="PF00107">
    <property type="entry name" value="ADH_zinc_N"/>
    <property type="match status" value="1"/>
</dbReference>
<dbReference type="AlphaFoldDB" id="A0A7K1FTQ4"/>
<dbReference type="InterPro" id="IPR013154">
    <property type="entry name" value="ADH-like_N"/>
</dbReference>
<reference evidence="3 4" key="1">
    <citation type="submission" date="2019-11" db="EMBL/GenBank/DDBJ databases">
        <authorList>
            <person name="Jiang L.-Q."/>
        </authorList>
    </citation>
    <scope>NUCLEOTIDE SEQUENCE [LARGE SCALE GENOMIC DNA]</scope>
    <source>
        <strain evidence="3 4">YIM 132087</strain>
    </source>
</reference>
<organism evidence="3 4">
    <name type="scientific">Nakamurella alba</name>
    <dbReference type="NCBI Taxonomy" id="2665158"/>
    <lineage>
        <taxon>Bacteria</taxon>
        <taxon>Bacillati</taxon>
        <taxon>Actinomycetota</taxon>
        <taxon>Actinomycetes</taxon>
        <taxon>Nakamurellales</taxon>
        <taxon>Nakamurellaceae</taxon>
        <taxon>Nakamurella</taxon>
    </lineage>
</organism>
<dbReference type="RefSeq" id="WP_154770136.1">
    <property type="nucleotide sequence ID" value="NZ_WLYK01000008.1"/>
</dbReference>
<dbReference type="GO" id="GO:0016491">
    <property type="term" value="F:oxidoreductase activity"/>
    <property type="evidence" value="ECO:0007669"/>
    <property type="project" value="InterPro"/>
</dbReference>
<keyword evidence="1" id="KW-0521">NADP</keyword>